<evidence type="ECO:0000256" key="5">
    <source>
        <dbReference type="ARBA" id="ARBA00048957"/>
    </source>
</evidence>
<evidence type="ECO:0000313" key="7">
    <source>
        <dbReference type="EMBL" id="ESO04453.1"/>
    </source>
</evidence>
<dbReference type="InParanoid" id="T1EL14"/>
<dbReference type="OMA" id="CHRIRTQ"/>
<dbReference type="PANTHER" id="PTHR12829">
    <property type="entry name" value="N6-ADENOSINE-METHYLTRANSFERASE"/>
    <property type="match status" value="1"/>
</dbReference>
<dbReference type="EMBL" id="AMQM01004377">
    <property type="status" value="NOT_ANNOTATED_CDS"/>
    <property type="molecule type" value="Genomic_DNA"/>
</dbReference>
<organism evidence="8 9">
    <name type="scientific">Helobdella robusta</name>
    <name type="common">Californian leech</name>
    <dbReference type="NCBI Taxonomy" id="6412"/>
    <lineage>
        <taxon>Eukaryota</taxon>
        <taxon>Metazoa</taxon>
        <taxon>Spiralia</taxon>
        <taxon>Lophotrochozoa</taxon>
        <taxon>Annelida</taxon>
        <taxon>Clitellata</taxon>
        <taxon>Hirudinea</taxon>
        <taxon>Rhynchobdellida</taxon>
        <taxon>Glossiphoniidae</taxon>
        <taxon>Helobdella</taxon>
    </lineage>
</organism>
<evidence type="ECO:0000256" key="6">
    <source>
        <dbReference type="PROSITE-ProRule" id="PRU00489"/>
    </source>
</evidence>
<evidence type="ECO:0000256" key="3">
    <source>
        <dbReference type="ARBA" id="ARBA00022679"/>
    </source>
</evidence>
<name>T1EL14_HELRO</name>
<dbReference type="GO" id="GO:0032259">
    <property type="term" value="P:methylation"/>
    <property type="evidence" value="ECO:0007669"/>
    <property type="project" value="UniProtKB-KW"/>
</dbReference>
<dbReference type="EnsemblMetazoa" id="HelroT153237">
    <property type="protein sequence ID" value="HelroP153237"/>
    <property type="gene ID" value="HelroG153237"/>
</dbReference>
<comment type="similarity">
    <text evidence="6">Belongs to the MT-A70-like family.</text>
</comment>
<protein>
    <recommendedName>
        <fullName evidence="1">mRNA m(6)A methyltransferase</fullName>
        <ecNumber evidence="1">2.1.1.348</ecNumber>
    </recommendedName>
</protein>
<comment type="catalytic activity">
    <reaction evidence="5">
        <text>an adenosine in mRNA + S-adenosyl-L-methionine = an N(6)-methyladenosine in mRNA + S-adenosyl-L-homocysteine + H(+)</text>
        <dbReference type="Rhea" id="RHEA:55584"/>
        <dbReference type="Rhea" id="RHEA-COMP:12414"/>
        <dbReference type="Rhea" id="RHEA-COMP:12417"/>
        <dbReference type="ChEBI" id="CHEBI:15378"/>
        <dbReference type="ChEBI" id="CHEBI:57856"/>
        <dbReference type="ChEBI" id="CHEBI:59789"/>
        <dbReference type="ChEBI" id="CHEBI:74411"/>
        <dbReference type="ChEBI" id="CHEBI:74449"/>
        <dbReference type="EC" id="2.1.1.348"/>
    </reaction>
</comment>
<keyword evidence="3" id="KW-0808">Transferase</keyword>
<dbReference type="HOGENOM" id="CLU_184126_0_0_1"/>
<dbReference type="AlphaFoldDB" id="T1EL14"/>
<dbReference type="CTD" id="20197264"/>
<evidence type="ECO:0000256" key="4">
    <source>
        <dbReference type="ARBA" id="ARBA00022691"/>
    </source>
</evidence>
<dbReference type="eggNOG" id="KOG2098">
    <property type="taxonomic scope" value="Eukaryota"/>
</dbReference>
<dbReference type="GO" id="GO:0001734">
    <property type="term" value="F:mRNA m(6)A methyltransferase activity"/>
    <property type="evidence" value="ECO:0007669"/>
    <property type="project" value="UniProtKB-EC"/>
</dbReference>
<evidence type="ECO:0000313" key="9">
    <source>
        <dbReference type="Proteomes" id="UP000015101"/>
    </source>
</evidence>
<dbReference type="GeneID" id="20197264"/>
<dbReference type="EC" id="2.1.1.348" evidence="1"/>
<gene>
    <name evidence="8" type="primary">20197264</name>
    <name evidence="7" type="ORF">HELRODRAFT_153237</name>
</gene>
<proteinExistence type="inferred from homology"/>
<dbReference type="EMBL" id="KB096502">
    <property type="protein sequence ID" value="ESO04453.1"/>
    <property type="molecule type" value="Genomic_DNA"/>
</dbReference>
<dbReference type="Pfam" id="PF05063">
    <property type="entry name" value="MT-A70"/>
    <property type="match status" value="1"/>
</dbReference>
<dbReference type="RefSeq" id="XP_009017722.1">
    <property type="nucleotide sequence ID" value="XM_009019474.1"/>
</dbReference>
<keyword evidence="2" id="KW-0489">Methyltransferase</keyword>
<dbReference type="InterPro" id="IPR007757">
    <property type="entry name" value="MT-A70-like"/>
</dbReference>
<dbReference type="Proteomes" id="UP000015101">
    <property type="component" value="Unassembled WGS sequence"/>
</dbReference>
<keyword evidence="9" id="KW-1185">Reference proteome</keyword>
<reference evidence="7 9" key="2">
    <citation type="journal article" date="2013" name="Nature">
        <title>Insights into bilaterian evolution from three spiralian genomes.</title>
        <authorList>
            <person name="Simakov O."/>
            <person name="Marletaz F."/>
            <person name="Cho S.J."/>
            <person name="Edsinger-Gonzales E."/>
            <person name="Havlak P."/>
            <person name="Hellsten U."/>
            <person name="Kuo D.H."/>
            <person name="Larsson T."/>
            <person name="Lv J."/>
            <person name="Arendt D."/>
            <person name="Savage R."/>
            <person name="Osoegawa K."/>
            <person name="de Jong P."/>
            <person name="Grimwood J."/>
            <person name="Chapman J.A."/>
            <person name="Shapiro H."/>
            <person name="Aerts A."/>
            <person name="Otillar R.P."/>
            <person name="Terry A.Y."/>
            <person name="Boore J.L."/>
            <person name="Grigoriev I.V."/>
            <person name="Lindberg D.R."/>
            <person name="Seaver E.C."/>
            <person name="Weisblat D.A."/>
            <person name="Putnam N.H."/>
            <person name="Rokhsar D.S."/>
        </authorList>
    </citation>
    <scope>NUCLEOTIDE SEQUENCE</scope>
</reference>
<reference evidence="8" key="3">
    <citation type="submission" date="2015-06" db="UniProtKB">
        <authorList>
            <consortium name="EnsemblMetazoa"/>
        </authorList>
    </citation>
    <scope>IDENTIFICATION</scope>
</reference>
<sequence length="74" mass="8699">CHRIRTQIYYTSRKPDKIYGIIERLSTGSRKIELFGRLHNVRPNWVTITHQLPNIMIVDPKMKEAFSNSFPNGN</sequence>
<evidence type="ECO:0000313" key="8">
    <source>
        <dbReference type="EnsemblMetazoa" id="HelroP153237"/>
    </source>
</evidence>
<keyword evidence="4" id="KW-0949">S-adenosyl-L-methionine</keyword>
<accession>T1EL14</accession>
<dbReference type="PANTHER" id="PTHR12829:SF7">
    <property type="entry name" value="N6-ADENOSINE-METHYLTRANSFERASE CATALYTIC SUBUNIT"/>
    <property type="match status" value="1"/>
</dbReference>
<dbReference type="PROSITE" id="PS51143">
    <property type="entry name" value="MT_A70"/>
    <property type="match status" value="1"/>
</dbReference>
<dbReference type="OrthoDB" id="10262526at2759"/>
<evidence type="ECO:0000256" key="2">
    <source>
        <dbReference type="ARBA" id="ARBA00022603"/>
    </source>
</evidence>
<dbReference type="STRING" id="6412.T1EL14"/>
<dbReference type="KEGG" id="hro:HELRODRAFT_153237"/>
<evidence type="ECO:0000256" key="1">
    <source>
        <dbReference type="ARBA" id="ARBA00012160"/>
    </source>
</evidence>
<reference evidence="9" key="1">
    <citation type="submission" date="2012-12" db="EMBL/GenBank/DDBJ databases">
        <authorList>
            <person name="Hellsten U."/>
            <person name="Grimwood J."/>
            <person name="Chapman J.A."/>
            <person name="Shapiro H."/>
            <person name="Aerts A."/>
            <person name="Otillar R.P."/>
            <person name="Terry A.Y."/>
            <person name="Boore J.L."/>
            <person name="Simakov O."/>
            <person name="Marletaz F."/>
            <person name="Cho S.-J."/>
            <person name="Edsinger-Gonzales E."/>
            <person name="Havlak P."/>
            <person name="Kuo D.-H."/>
            <person name="Larsson T."/>
            <person name="Lv J."/>
            <person name="Arendt D."/>
            <person name="Savage R."/>
            <person name="Osoegawa K."/>
            <person name="de Jong P."/>
            <person name="Lindberg D.R."/>
            <person name="Seaver E.C."/>
            <person name="Weisblat D.A."/>
            <person name="Putnam N.H."/>
            <person name="Grigoriev I.V."/>
            <person name="Rokhsar D.S."/>
        </authorList>
    </citation>
    <scope>NUCLEOTIDE SEQUENCE</scope>
</reference>